<feature type="transmembrane region" description="Helical" evidence="1">
    <location>
        <begin position="108"/>
        <end position="136"/>
    </location>
</feature>
<reference evidence="2" key="1">
    <citation type="submission" date="2021-01" db="EMBL/GenBank/DDBJ databases">
        <authorList>
            <person name="Corre E."/>
            <person name="Pelletier E."/>
            <person name="Niang G."/>
            <person name="Scheremetjew M."/>
            <person name="Finn R."/>
            <person name="Kale V."/>
            <person name="Holt S."/>
            <person name="Cochrane G."/>
            <person name="Meng A."/>
            <person name="Brown T."/>
            <person name="Cohen L."/>
        </authorList>
    </citation>
    <scope>NUCLEOTIDE SEQUENCE</scope>
    <source>
        <strain evidence="2">CCCM811</strain>
    </source>
</reference>
<dbReference type="AlphaFoldDB" id="A0A7S3ZHW1"/>
<sequence length="144" mass="15617">MILFMLSATRGRITTSDVHCLKVFLSSLFRHRCTISAATLLRSLGSVSLGCLQRMPRRRNGIPNRCAIVFNDSLSGQRTDDVDDHVAPLDGDVAVAGLSFVSLVVQSLVFPALSLVFLLLLGSLVFFGDAVGIVWLRLNTSLPT</sequence>
<keyword evidence="1" id="KW-0812">Transmembrane</keyword>
<dbReference type="EMBL" id="HBIV01051804">
    <property type="protein sequence ID" value="CAE0683769.1"/>
    <property type="molecule type" value="Transcribed_RNA"/>
</dbReference>
<accession>A0A7S3ZHW1</accession>
<proteinExistence type="predicted"/>
<protein>
    <submittedName>
        <fullName evidence="2">Uncharacterized protein</fullName>
    </submittedName>
</protein>
<gene>
    <name evidence="2" type="ORF">LGLO00237_LOCUS35557</name>
</gene>
<organism evidence="2">
    <name type="scientific">Lotharella globosa</name>
    <dbReference type="NCBI Taxonomy" id="91324"/>
    <lineage>
        <taxon>Eukaryota</taxon>
        <taxon>Sar</taxon>
        <taxon>Rhizaria</taxon>
        <taxon>Cercozoa</taxon>
        <taxon>Chlorarachniophyceae</taxon>
        <taxon>Lotharella</taxon>
    </lineage>
</organism>
<name>A0A7S3ZHW1_9EUKA</name>
<keyword evidence="1" id="KW-0472">Membrane</keyword>
<keyword evidence="1" id="KW-1133">Transmembrane helix</keyword>
<evidence type="ECO:0000256" key="1">
    <source>
        <dbReference type="SAM" id="Phobius"/>
    </source>
</evidence>
<evidence type="ECO:0000313" key="2">
    <source>
        <dbReference type="EMBL" id="CAE0683769.1"/>
    </source>
</evidence>